<evidence type="ECO:0000256" key="2">
    <source>
        <dbReference type="ARBA" id="ARBA00022670"/>
    </source>
</evidence>
<dbReference type="InterPro" id="IPR050131">
    <property type="entry name" value="Peptidase_S8_subtilisin-like"/>
</dbReference>
<dbReference type="PROSITE" id="PS00138">
    <property type="entry name" value="SUBTILASE_SER"/>
    <property type="match status" value="1"/>
</dbReference>
<feature type="region of interest" description="Disordered" evidence="6">
    <location>
        <begin position="1"/>
        <end position="103"/>
    </location>
</feature>
<evidence type="ECO:0000259" key="7">
    <source>
        <dbReference type="Pfam" id="PF00082"/>
    </source>
</evidence>
<keyword evidence="2 5" id="KW-0645">Protease</keyword>
<dbReference type="PROSITE" id="PS51892">
    <property type="entry name" value="SUBTILASE"/>
    <property type="match status" value="1"/>
</dbReference>
<accession>A0A540VSK2</accession>
<dbReference type="InterPro" id="IPR023828">
    <property type="entry name" value="Peptidase_S8_Ser-AS"/>
</dbReference>
<dbReference type="PANTHER" id="PTHR43806:SF11">
    <property type="entry name" value="CEREVISIN-RELATED"/>
    <property type="match status" value="1"/>
</dbReference>
<dbReference type="GO" id="GO:0004252">
    <property type="term" value="F:serine-type endopeptidase activity"/>
    <property type="evidence" value="ECO:0007669"/>
    <property type="project" value="UniProtKB-UniRule"/>
</dbReference>
<proteinExistence type="inferred from homology"/>
<feature type="compositionally biased region" description="Acidic residues" evidence="6">
    <location>
        <begin position="1"/>
        <end position="86"/>
    </location>
</feature>
<dbReference type="Gene3D" id="3.40.50.200">
    <property type="entry name" value="Peptidase S8/S53 domain"/>
    <property type="match status" value="1"/>
</dbReference>
<comment type="caution">
    <text evidence="9">The sequence shown here is derived from an EMBL/GenBank/DDBJ whole genome shotgun (WGS) entry which is preliminary data.</text>
</comment>
<evidence type="ECO:0000256" key="3">
    <source>
        <dbReference type="ARBA" id="ARBA00022801"/>
    </source>
</evidence>
<evidence type="ECO:0000256" key="5">
    <source>
        <dbReference type="PROSITE-ProRule" id="PRU01240"/>
    </source>
</evidence>
<dbReference type="GO" id="GO:0006508">
    <property type="term" value="P:proteolysis"/>
    <property type="evidence" value="ECO:0007669"/>
    <property type="project" value="UniProtKB-KW"/>
</dbReference>
<evidence type="ECO:0000313" key="9">
    <source>
        <dbReference type="EMBL" id="TQE99735.1"/>
    </source>
</evidence>
<dbReference type="Pfam" id="PF00082">
    <property type="entry name" value="Peptidase_S8"/>
    <property type="match status" value="1"/>
</dbReference>
<reference evidence="9 10" key="1">
    <citation type="submission" date="2019-06" db="EMBL/GenBank/DDBJ databases">
        <title>Metagenome assembled Genome of Spiribacter salinus SL48-SHIP from the microbial mat of Salt Lake 48 (Novosibirsk region, Russia).</title>
        <authorList>
            <person name="Shipova A."/>
            <person name="Rozanov A.S."/>
            <person name="Bryanskaya A.V."/>
            <person name="Peltek S.E."/>
        </authorList>
    </citation>
    <scope>NUCLEOTIDE SEQUENCE [LARGE SCALE GENOMIC DNA]</scope>
    <source>
        <strain evidence="9">SL48-SHIP-2</strain>
    </source>
</reference>
<evidence type="ECO:0000256" key="4">
    <source>
        <dbReference type="ARBA" id="ARBA00022825"/>
    </source>
</evidence>
<feature type="active site" description="Charge relay system" evidence="5">
    <location>
        <position position="270"/>
    </location>
</feature>
<sequence length="489" mass="52057">MEDAIEEAAENEVEDAVEEAVENEVEDEAEEAVENEVEDEAEESAENEVEDEAEESAENEVEDEAAEAAENEVEEETEEPGDDGFDDFGGSESEDYEDGHDSKADISGQIYAELEEIGERDFVVHQELLALADAAQIQQLADITELTLISKHLLGQLTGTLARFRVGANEDIDSLRSRLQRLLPSAAIDYNHGYEIAQATSGHSDTANSGETANSDLAGGLFRLPSGNRNAGLKIGMIDTAVDNSHSVFADTRMVTKDFLDPGQQGSKAHGTAVASLLVGRSAEFQGMFPNTDLYAASVFSIHPEKALVASSYSLVRALEWLSEVQVDAINISLAGPANEVVGRAMASLTDAGVLVVAAVGNEGPFAEPRFPAAYRNVAGVTAIDRSGRLYSQAGRGEHVDYAGPGVGVTVARQGTLDGYEQSSGTSFATPIVTGLLLRYLSAGQTPVDQLDSAIGDDFVDLGQPGRDALFGHGLPGRTWIPEHLRPSE</sequence>
<gene>
    <name evidence="9" type="ORF">FKY71_07125</name>
    <name evidence="8" type="ORF">FKY71_07795</name>
</gene>
<keyword evidence="4 5" id="KW-0720">Serine protease</keyword>
<feature type="active site" description="Charge relay system" evidence="5">
    <location>
        <position position="427"/>
    </location>
</feature>
<dbReference type="Proteomes" id="UP000315400">
    <property type="component" value="Unassembled WGS sequence"/>
</dbReference>
<dbReference type="AlphaFoldDB" id="A0A540VSK2"/>
<comment type="similarity">
    <text evidence="1 5">Belongs to the peptidase S8 family.</text>
</comment>
<dbReference type="EMBL" id="VIFK01000042">
    <property type="protein sequence ID" value="TQE99735.1"/>
    <property type="molecule type" value="Genomic_DNA"/>
</dbReference>
<dbReference type="EMBL" id="VIFK01000051">
    <property type="protein sequence ID" value="TQE99581.1"/>
    <property type="molecule type" value="Genomic_DNA"/>
</dbReference>
<name>A0A540VSK2_9GAMM</name>
<evidence type="ECO:0000256" key="6">
    <source>
        <dbReference type="SAM" id="MobiDB-lite"/>
    </source>
</evidence>
<dbReference type="InterPro" id="IPR000209">
    <property type="entry name" value="Peptidase_S8/S53_dom"/>
</dbReference>
<dbReference type="PANTHER" id="PTHR43806">
    <property type="entry name" value="PEPTIDASE S8"/>
    <property type="match status" value="1"/>
</dbReference>
<organism evidence="9 10">
    <name type="scientific">Spiribacter salinus</name>
    <dbReference type="NCBI Taxonomy" id="1335746"/>
    <lineage>
        <taxon>Bacteria</taxon>
        <taxon>Pseudomonadati</taxon>
        <taxon>Pseudomonadota</taxon>
        <taxon>Gammaproteobacteria</taxon>
        <taxon>Chromatiales</taxon>
        <taxon>Ectothiorhodospiraceae</taxon>
        <taxon>Spiribacter</taxon>
    </lineage>
</organism>
<feature type="domain" description="Peptidase S8/S53" evidence="7">
    <location>
        <begin position="231"/>
        <end position="474"/>
    </location>
</feature>
<dbReference type="InterPro" id="IPR036852">
    <property type="entry name" value="Peptidase_S8/S53_dom_sf"/>
</dbReference>
<feature type="active site" description="Charge relay system" evidence="5">
    <location>
        <position position="239"/>
    </location>
</feature>
<evidence type="ECO:0000256" key="1">
    <source>
        <dbReference type="ARBA" id="ARBA00011073"/>
    </source>
</evidence>
<keyword evidence="3 5" id="KW-0378">Hydrolase</keyword>
<dbReference type="InterPro" id="IPR015500">
    <property type="entry name" value="Peptidase_S8_subtilisin-rel"/>
</dbReference>
<dbReference type="CDD" id="cd05561">
    <property type="entry name" value="Peptidases_S8_4"/>
    <property type="match status" value="1"/>
</dbReference>
<dbReference type="PRINTS" id="PR00723">
    <property type="entry name" value="SUBTILISIN"/>
</dbReference>
<evidence type="ECO:0000313" key="8">
    <source>
        <dbReference type="EMBL" id="TQE99581.1"/>
    </source>
</evidence>
<dbReference type="SUPFAM" id="SSF52743">
    <property type="entry name" value="Subtilisin-like"/>
    <property type="match status" value="1"/>
</dbReference>
<evidence type="ECO:0000313" key="10">
    <source>
        <dbReference type="Proteomes" id="UP000315400"/>
    </source>
</evidence>
<protein>
    <submittedName>
        <fullName evidence="9">S8 family serine peptidase</fullName>
    </submittedName>
</protein>